<dbReference type="Proteomes" id="UP001595476">
    <property type="component" value="Unassembled WGS sequence"/>
</dbReference>
<organism evidence="2 3">
    <name type="scientific">Litoribrevibacter euphylliae</name>
    <dbReference type="NCBI Taxonomy" id="1834034"/>
    <lineage>
        <taxon>Bacteria</taxon>
        <taxon>Pseudomonadati</taxon>
        <taxon>Pseudomonadota</taxon>
        <taxon>Gammaproteobacteria</taxon>
        <taxon>Oceanospirillales</taxon>
        <taxon>Oceanospirillaceae</taxon>
        <taxon>Litoribrevibacter</taxon>
    </lineage>
</organism>
<dbReference type="InterPro" id="IPR021529">
    <property type="entry name" value="DUF2798"/>
</dbReference>
<evidence type="ECO:0000313" key="2">
    <source>
        <dbReference type="EMBL" id="MFC3153423.1"/>
    </source>
</evidence>
<comment type="caution">
    <text evidence="2">The sequence shown here is derived from an EMBL/GenBank/DDBJ whole genome shotgun (WGS) entry which is preliminary data.</text>
</comment>
<protein>
    <submittedName>
        <fullName evidence="2">DUF2798 domain-containing protein</fullName>
    </submittedName>
</protein>
<accession>A0ABV7HHS8</accession>
<keyword evidence="1" id="KW-0472">Membrane</keyword>
<gene>
    <name evidence="2" type="ORF">ACFOEK_20450</name>
</gene>
<evidence type="ECO:0000313" key="3">
    <source>
        <dbReference type="Proteomes" id="UP001595476"/>
    </source>
</evidence>
<keyword evidence="1" id="KW-1133">Transmembrane helix</keyword>
<name>A0ABV7HHS8_9GAMM</name>
<proteinExistence type="predicted"/>
<feature type="transmembrane region" description="Helical" evidence="1">
    <location>
        <begin position="5"/>
        <end position="26"/>
    </location>
</feature>
<keyword evidence="3" id="KW-1185">Reference proteome</keyword>
<keyword evidence="1" id="KW-0812">Transmembrane</keyword>
<sequence length="70" mass="7912">MKHRLVFTAIMSFFLSSLMSLWVTYLNLGITPNFIAQWIHAFSLAWPAAAVIAFFVGPIAQKITLRLLKS</sequence>
<dbReference type="EMBL" id="JBHRSZ010000009">
    <property type="protein sequence ID" value="MFC3153423.1"/>
    <property type="molecule type" value="Genomic_DNA"/>
</dbReference>
<reference evidence="3" key="1">
    <citation type="journal article" date="2019" name="Int. J. Syst. Evol. Microbiol.">
        <title>The Global Catalogue of Microorganisms (GCM) 10K type strain sequencing project: providing services to taxonomists for standard genome sequencing and annotation.</title>
        <authorList>
            <consortium name="The Broad Institute Genomics Platform"/>
            <consortium name="The Broad Institute Genome Sequencing Center for Infectious Disease"/>
            <person name="Wu L."/>
            <person name="Ma J."/>
        </authorList>
    </citation>
    <scope>NUCLEOTIDE SEQUENCE [LARGE SCALE GENOMIC DNA]</scope>
    <source>
        <strain evidence="3">KCTC 52438</strain>
    </source>
</reference>
<evidence type="ECO:0000256" key="1">
    <source>
        <dbReference type="SAM" id="Phobius"/>
    </source>
</evidence>
<feature type="transmembrane region" description="Helical" evidence="1">
    <location>
        <begin position="38"/>
        <end position="60"/>
    </location>
</feature>
<dbReference type="RefSeq" id="WP_386723343.1">
    <property type="nucleotide sequence ID" value="NZ_JBHRSZ010000009.1"/>
</dbReference>
<dbReference type="Pfam" id="PF11391">
    <property type="entry name" value="DUF2798"/>
    <property type="match status" value="1"/>
</dbReference>